<proteinExistence type="inferred from homology"/>
<feature type="active site" evidence="5">
    <location>
        <position position="161"/>
    </location>
</feature>
<dbReference type="CDD" id="cd09020">
    <property type="entry name" value="D-hex-6-P-epi_like"/>
    <property type="match status" value="1"/>
</dbReference>
<name>A0A502GCC8_9GAMM</name>
<comment type="catalytic activity">
    <reaction evidence="1">
        <text>alpha-D-glucose 6-phosphate = beta-D-glucose 6-phosphate</text>
        <dbReference type="Rhea" id="RHEA:16249"/>
        <dbReference type="ChEBI" id="CHEBI:58225"/>
        <dbReference type="ChEBI" id="CHEBI:58247"/>
        <dbReference type="EC" id="5.1.3.15"/>
    </reaction>
</comment>
<reference evidence="6 7" key="1">
    <citation type="journal article" date="2019" name="Environ. Microbiol.">
        <title>Species interactions and distinct microbial communities in high Arctic permafrost affected cryosols are associated with the CH4 and CO2 gas fluxes.</title>
        <authorList>
            <person name="Altshuler I."/>
            <person name="Hamel J."/>
            <person name="Turney S."/>
            <person name="Magnuson E."/>
            <person name="Levesque R."/>
            <person name="Greer C."/>
            <person name="Whyte L.G."/>
        </authorList>
    </citation>
    <scope>NUCLEOTIDE SEQUENCE [LARGE SCALE GENOMIC DNA]</scope>
    <source>
        <strain evidence="6 7">E4</strain>
    </source>
</reference>
<sequence>MTTTLYTLPVLEQITSAISQRQIDELPVLVITHPKVRAAITLQGAHLLAYQPTGEEPVLWLSSESAFKSGVAIRGGVPICWPWFGPAGKPSHGFARNLPWELTSHQEDENGVELLLTLKANAETRAMWPHDFTLTARFRLGKECHIELEAAGDFEATTALHTYFNIGDINKVKVSGLGTRFIDKVDGGKTAQQQGDLTFSGQTDRIYTQAEATSLIVDSALNRTLVIKHQHNSDVVAWNPGAELSVSMKDMADDSYKTMVCVETAAVSAPQKSTPSAPAKLAVTISQR</sequence>
<dbReference type="GO" id="GO:0047938">
    <property type="term" value="F:glucose-6-phosphate 1-epimerase activity"/>
    <property type="evidence" value="ECO:0007669"/>
    <property type="project" value="UniProtKB-UniRule"/>
</dbReference>
<dbReference type="EMBL" id="RCZD01000009">
    <property type="protein sequence ID" value="TPG59342.1"/>
    <property type="molecule type" value="Genomic_DNA"/>
</dbReference>
<dbReference type="Gene3D" id="2.70.98.10">
    <property type="match status" value="1"/>
</dbReference>
<evidence type="ECO:0000313" key="7">
    <source>
        <dbReference type="Proteomes" id="UP000317663"/>
    </source>
</evidence>
<dbReference type="Proteomes" id="UP000317663">
    <property type="component" value="Unassembled WGS sequence"/>
</dbReference>
<dbReference type="InterPro" id="IPR014718">
    <property type="entry name" value="GH-type_carb-bd"/>
</dbReference>
<organism evidence="6 7">
    <name type="scientific">Ewingella americana</name>
    <dbReference type="NCBI Taxonomy" id="41202"/>
    <lineage>
        <taxon>Bacteria</taxon>
        <taxon>Pseudomonadati</taxon>
        <taxon>Pseudomonadota</taxon>
        <taxon>Gammaproteobacteria</taxon>
        <taxon>Enterobacterales</taxon>
        <taxon>Yersiniaceae</taxon>
        <taxon>Ewingella</taxon>
    </lineage>
</organism>
<evidence type="ECO:0000256" key="5">
    <source>
        <dbReference type="PIRSR" id="PIRSR016020-1"/>
    </source>
</evidence>
<protein>
    <recommendedName>
        <fullName evidence="4">Putative glucose-6-phosphate 1-epimerase</fullName>
        <ecNumber evidence="4">5.1.3.15</ecNumber>
    </recommendedName>
</protein>
<comment type="similarity">
    <text evidence="2 4">Belongs to the glucose-6-phosphate 1-epimerase family.</text>
</comment>
<dbReference type="AlphaFoldDB" id="A0A502GCC8"/>
<dbReference type="GO" id="GO:0030246">
    <property type="term" value="F:carbohydrate binding"/>
    <property type="evidence" value="ECO:0007669"/>
    <property type="project" value="UniProtKB-UniRule"/>
</dbReference>
<evidence type="ECO:0000256" key="1">
    <source>
        <dbReference type="ARBA" id="ARBA00001096"/>
    </source>
</evidence>
<dbReference type="RefSeq" id="WP_140474010.1">
    <property type="nucleotide sequence ID" value="NZ_RCZD01000009.1"/>
</dbReference>
<dbReference type="PANTHER" id="PTHR11122">
    <property type="entry name" value="APOSPORY-ASSOCIATED PROTEIN C-RELATED"/>
    <property type="match status" value="1"/>
</dbReference>
<evidence type="ECO:0000256" key="4">
    <source>
        <dbReference type="PIRNR" id="PIRNR016020"/>
    </source>
</evidence>
<feature type="active site" evidence="5">
    <location>
        <position position="263"/>
    </location>
</feature>
<accession>A0A502GCC8</accession>
<dbReference type="GO" id="GO:0005975">
    <property type="term" value="P:carbohydrate metabolic process"/>
    <property type="evidence" value="ECO:0007669"/>
    <property type="project" value="InterPro"/>
</dbReference>
<dbReference type="PANTHER" id="PTHR11122:SF13">
    <property type="entry name" value="GLUCOSE-6-PHOSPHATE 1-EPIMERASE"/>
    <property type="match status" value="1"/>
</dbReference>
<keyword evidence="3 4" id="KW-0413">Isomerase</keyword>
<dbReference type="GO" id="GO:0005737">
    <property type="term" value="C:cytoplasm"/>
    <property type="evidence" value="ECO:0007669"/>
    <property type="project" value="TreeGrafter"/>
</dbReference>
<gene>
    <name evidence="6" type="ORF">EAH77_17155</name>
</gene>
<evidence type="ECO:0000256" key="3">
    <source>
        <dbReference type="ARBA" id="ARBA00023235"/>
    </source>
</evidence>
<dbReference type="SUPFAM" id="SSF74650">
    <property type="entry name" value="Galactose mutarotase-like"/>
    <property type="match status" value="1"/>
</dbReference>
<keyword evidence="7" id="KW-1185">Reference proteome</keyword>
<dbReference type="PIRSF" id="PIRSF016020">
    <property type="entry name" value="PHexose_mutarotase"/>
    <property type="match status" value="1"/>
</dbReference>
<evidence type="ECO:0000256" key="2">
    <source>
        <dbReference type="ARBA" id="ARBA00005866"/>
    </source>
</evidence>
<dbReference type="InterPro" id="IPR011013">
    <property type="entry name" value="Gal_mutarotase_sf_dom"/>
</dbReference>
<dbReference type="EC" id="5.1.3.15" evidence="4"/>
<dbReference type="OrthoDB" id="9790727at2"/>
<evidence type="ECO:0000313" key="6">
    <source>
        <dbReference type="EMBL" id="TPG59342.1"/>
    </source>
</evidence>
<dbReference type="InterPro" id="IPR008183">
    <property type="entry name" value="Aldose_1/G6P_1-epimerase"/>
</dbReference>
<dbReference type="InterPro" id="IPR025532">
    <property type="entry name" value="G6P_1-epimerase"/>
</dbReference>
<dbReference type="Pfam" id="PF01263">
    <property type="entry name" value="Aldose_epim"/>
    <property type="match status" value="1"/>
</dbReference>
<comment type="caution">
    <text evidence="6">The sequence shown here is derived from an EMBL/GenBank/DDBJ whole genome shotgun (WGS) entry which is preliminary data.</text>
</comment>